<comment type="caution">
    <text evidence="1">The sequence shown here is derived from an EMBL/GenBank/DDBJ whole genome shotgun (WGS) entry which is preliminary data.</text>
</comment>
<organism evidence="1 2">
    <name type="scientific">Brachionus plicatilis</name>
    <name type="common">Marine rotifer</name>
    <name type="synonym">Brachionus muelleri</name>
    <dbReference type="NCBI Taxonomy" id="10195"/>
    <lineage>
        <taxon>Eukaryota</taxon>
        <taxon>Metazoa</taxon>
        <taxon>Spiralia</taxon>
        <taxon>Gnathifera</taxon>
        <taxon>Rotifera</taxon>
        <taxon>Eurotatoria</taxon>
        <taxon>Monogononta</taxon>
        <taxon>Pseudotrocha</taxon>
        <taxon>Ploima</taxon>
        <taxon>Brachionidae</taxon>
        <taxon>Brachionus</taxon>
    </lineage>
</organism>
<accession>A0A3M7RJN6</accession>
<protein>
    <submittedName>
        <fullName evidence="1">Uncharacterized protein</fullName>
    </submittedName>
</protein>
<dbReference type="AlphaFoldDB" id="A0A3M7RJN6"/>
<dbReference type="Proteomes" id="UP000276133">
    <property type="component" value="Unassembled WGS sequence"/>
</dbReference>
<keyword evidence="2" id="KW-1185">Reference proteome</keyword>
<name>A0A3M7RJN6_BRAPC</name>
<sequence>MLEKQNQLNVSLSIAKKTQTEVCEEFKIPRFYFLYCNFCTKISHCPKNAKRALIKQILKLSIISIELDIPYRFISHYFST</sequence>
<gene>
    <name evidence="1" type="ORF">BpHYR1_032199</name>
</gene>
<proteinExistence type="predicted"/>
<reference evidence="1 2" key="1">
    <citation type="journal article" date="2018" name="Sci. Rep.">
        <title>Genomic signatures of local adaptation to the degree of environmental predictability in rotifers.</title>
        <authorList>
            <person name="Franch-Gras L."/>
            <person name="Hahn C."/>
            <person name="Garcia-Roger E.M."/>
            <person name="Carmona M.J."/>
            <person name="Serra M."/>
            <person name="Gomez A."/>
        </authorList>
    </citation>
    <scope>NUCLEOTIDE SEQUENCE [LARGE SCALE GENOMIC DNA]</scope>
    <source>
        <strain evidence="1">HYR1</strain>
    </source>
</reference>
<dbReference type="EMBL" id="REGN01003250">
    <property type="protein sequence ID" value="RNA23610.1"/>
    <property type="molecule type" value="Genomic_DNA"/>
</dbReference>
<evidence type="ECO:0000313" key="2">
    <source>
        <dbReference type="Proteomes" id="UP000276133"/>
    </source>
</evidence>
<evidence type="ECO:0000313" key="1">
    <source>
        <dbReference type="EMBL" id="RNA23610.1"/>
    </source>
</evidence>